<gene>
    <name evidence="2" type="ORF">Dda_6747</name>
</gene>
<comment type="caution">
    <text evidence="2">The sequence shown here is derived from an EMBL/GenBank/DDBJ whole genome shotgun (WGS) entry which is preliminary data.</text>
</comment>
<feature type="compositionally biased region" description="Polar residues" evidence="1">
    <location>
        <begin position="43"/>
        <end position="54"/>
    </location>
</feature>
<evidence type="ECO:0000256" key="1">
    <source>
        <dbReference type="SAM" id="MobiDB-lite"/>
    </source>
</evidence>
<accession>A0AAD6NJ66</accession>
<keyword evidence="3" id="KW-1185">Reference proteome</keyword>
<reference evidence="2" key="1">
    <citation type="submission" date="2023-01" db="EMBL/GenBank/DDBJ databases">
        <title>The chitinases involved in constricting ring structure development in the nematode-trapping fungus Drechslerella dactyloides.</title>
        <authorList>
            <person name="Wang R."/>
            <person name="Zhang L."/>
            <person name="Tang P."/>
            <person name="Li S."/>
            <person name="Liang L."/>
        </authorList>
    </citation>
    <scope>NUCLEOTIDE SEQUENCE</scope>
    <source>
        <strain evidence="2">YMF1.00031</strain>
    </source>
</reference>
<evidence type="ECO:0000313" key="2">
    <source>
        <dbReference type="EMBL" id="KAJ6258698.1"/>
    </source>
</evidence>
<dbReference type="Proteomes" id="UP001221413">
    <property type="component" value="Unassembled WGS sequence"/>
</dbReference>
<dbReference type="EMBL" id="JAQGDS010000008">
    <property type="protein sequence ID" value="KAJ6258698.1"/>
    <property type="molecule type" value="Genomic_DNA"/>
</dbReference>
<feature type="region of interest" description="Disordered" evidence="1">
    <location>
        <begin position="1"/>
        <end position="72"/>
    </location>
</feature>
<dbReference type="AlphaFoldDB" id="A0AAD6NJ66"/>
<proteinExistence type="predicted"/>
<sequence length="190" mass="21792">MAQSAQEQAHAGEASFQAQGYSHNPDVAHLASEWGSQDKDEPQFQQYDARTPTQVALEDKTNGRPRGGRGVAAYYTDPEKNFILASRMAYGSNSGRWDIVATGLKKYIEDDFPHLKAKLPIREKRSISERWHQSRGGIPVNSTLEQTWRETYDTPKWEKERERISKAGYFEGAPFPKDWEDRNGTYSRHR</sequence>
<name>A0AAD6NJ66_DREDA</name>
<organism evidence="2 3">
    <name type="scientific">Drechslerella dactyloides</name>
    <name type="common">Nematode-trapping fungus</name>
    <name type="synonym">Arthrobotrys dactyloides</name>
    <dbReference type="NCBI Taxonomy" id="74499"/>
    <lineage>
        <taxon>Eukaryota</taxon>
        <taxon>Fungi</taxon>
        <taxon>Dikarya</taxon>
        <taxon>Ascomycota</taxon>
        <taxon>Pezizomycotina</taxon>
        <taxon>Orbiliomycetes</taxon>
        <taxon>Orbiliales</taxon>
        <taxon>Orbiliaceae</taxon>
        <taxon>Drechslerella</taxon>
    </lineage>
</organism>
<evidence type="ECO:0000313" key="3">
    <source>
        <dbReference type="Proteomes" id="UP001221413"/>
    </source>
</evidence>
<protein>
    <submittedName>
        <fullName evidence="2">Uncharacterized protein</fullName>
    </submittedName>
</protein>